<dbReference type="PIRSF" id="PIRSF026583">
    <property type="entry name" value="YybT"/>
    <property type="match status" value="1"/>
</dbReference>
<dbReference type="AlphaFoldDB" id="R1ASC4"/>
<dbReference type="Pfam" id="PF01368">
    <property type="entry name" value="DHH"/>
    <property type="match status" value="1"/>
</dbReference>
<evidence type="ECO:0000256" key="2">
    <source>
        <dbReference type="ARBA" id="ARBA00022475"/>
    </source>
</evidence>
<keyword evidence="7" id="KW-0464">Manganese</keyword>
<comment type="function">
    <text evidence="6">Has phosphodiesterase (PDE) activity against cyclic-di-AMP (c-di-AMP).</text>
</comment>
<feature type="binding site" evidence="7">
    <location>
        <position position="359"/>
    </location>
    <ligand>
        <name>Mn(2+)</name>
        <dbReference type="ChEBI" id="CHEBI:29035"/>
        <label>1</label>
    </ligand>
</feature>
<comment type="similarity">
    <text evidence="6">Belongs to the GdpP/PdeA phosphodiesterase family.</text>
</comment>
<dbReference type="Gene3D" id="3.90.1640.10">
    <property type="entry name" value="inorganic pyrophosphatase (n-terminal core)"/>
    <property type="match status" value="1"/>
</dbReference>
<evidence type="ECO:0000256" key="8">
    <source>
        <dbReference type="SAM" id="Phobius"/>
    </source>
</evidence>
<dbReference type="EC" id="3.1.4.-" evidence="6"/>
<dbReference type="OrthoDB" id="9759476at2"/>
<organism evidence="10 11">
    <name type="scientific">Caldisalinibacter kiritimatiensis</name>
    <dbReference type="NCBI Taxonomy" id="1304284"/>
    <lineage>
        <taxon>Bacteria</taxon>
        <taxon>Bacillati</taxon>
        <taxon>Bacillota</taxon>
        <taxon>Tissierellia</taxon>
        <taxon>Tissierellales</taxon>
        <taxon>Thermohalobacteraceae</taxon>
        <taxon>Caldisalinibacter</taxon>
    </lineage>
</organism>
<comment type="caution">
    <text evidence="10">The sequence shown here is derived from an EMBL/GenBank/DDBJ whole genome shotgun (WGS) entry which is preliminary data.</text>
</comment>
<evidence type="ECO:0000256" key="6">
    <source>
        <dbReference type="PIRNR" id="PIRNR026583"/>
    </source>
</evidence>
<dbReference type="Gene3D" id="3.30.70.270">
    <property type="match status" value="1"/>
</dbReference>
<dbReference type="Gene3D" id="3.10.310.30">
    <property type="match status" value="1"/>
</dbReference>
<dbReference type="SUPFAM" id="SSF64182">
    <property type="entry name" value="DHH phosphoesterases"/>
    <property type="match status" value="1"/>
</dbReference>
<dbReference type="InterPro" id="IPR043128">
    <property type="entry name" value="Rev_trsase/Diguanyl_cyclase"/>
</dbReference>
<dbReference type="SMART" id="SM00267">
    <property type="entry name" value="GGDEF"/>
    <property type="match status" value="1"/>
</dbReference>
<feature type="domain" description="GGDEF" evidence="9">
    <location>
        <begin position="184"/>
        <end position="312"/>
    </location>
</feature>
<dbReference type="GO" id="GO:0046872">
    <property type="term" value="F:metal ion binding"/>
    <property type="evidence" value="ECO:0007669"/>
    <property type="project" value="UniProtKB-KW"/>
</dbReference>
<keyword evidence="5 6" id="KW-0472">Membrane</keyword>
<dbReference type="Pfam" id="PF21370">
    <property type="entry name" value="PAS_GdpP"/>
    <property type="match status" value="1"/>
</dbReference>
<gene>
    <name evidence="10" type="ORF">L21TH_1917</name>
</gene>
<reference evidence="10 11" key="1">
    <citation type="journal article" date="2015" name="Geomicrobiol. J.">
        <title>Caldisalinibacter kiritimatiensis gen. nov., sp. nov., a moderately thermohalophilic thiosulfate-reducing bacterium from a hypersaline microbial mat.</title>
        <authorList>
            <person name="Ben Hania W."/>
            <person name="Joseph M."/>
            <person name="Fiebig A."/>
            <person name="Bunk B."/>
            <person name="Klenk H.-P."/>
            <person name="Fardeau M.-L."/>
            <person name="Spring S."/>
        </authorList>
    </citation>
    <scope>NUCLEOTIDE SEQUENCE [LARGE SCALE GENOMIC DNA]</scope>
    <source>
        <strain evidence="10 11">L21-TH-D2</strain>
    </source>
</reference>
<evidence type="ECO:0000256" key="3">
    <source>
        <dbReference type="ARBA" id="ARBA00022692"/>
    </source>
</evidence>
<name>R1ASC4_9FIRM</name>
<accession>R1ASC4</accession>
<keyword evidence="4 8" id="KW-1133">Transmembrane helix</keyword>
<dbReference type="GO" id="GO:0016787">
    <property type="term" value="F:hydrolase activity"/>
    <property type="evidence" value="ECO:0007669"/>
    <property type="project" value="UniProtKB-UniRule"/>
</dbReference>
<dbReference type="GO" id="GO:0005886">
    <property type="term" value="C:plasma membrane"/>
    <property type="evidence" value="ECO:0007669"/>
    <property type="project" value="UniProtKB-SubCell"/>
</dbReference>
<dbReference type="InterPro" id="IPR000160">
    <property type="entry name" value="GGDEF_dom"/>
</dbReference>
<keyword evidence="3 8" id="KW-0812">Transmembrane</keyword>
<feature type="transmembrane region" description="Helical" evidence="8">
    <location>
        <begin position="16"/>
        <end position="48"/>
    </location>
</feature>
<dbReference type="InterPro" id="IPR001667">
    <property type="entry name" value="DDH_dom"/>
</dbReference>
<dbReference type="PROSITE" id="PS50887">
    <property type="entry name" value="GGDEF"/>
    <property type="match status" value="1"/>
</dbReference>
<keyword evidence="6" id="KW-0378">Hydrolase</keyword>
<evidence type="ECO:0000256" key="1">
    <source>
        <dbReference type="ARBA" id="ARBA00004651"/>
    </source>
</evidence>
<dbReference type="Proteomes" id="UP000013378">
    <property type="component" value="Unassembled WGS sequence"/>
</dbReference>
<proteinExistence type="inferred from homology"/>
<evidence type="ECO:0000313" key="10">
    <source>
        <dbReference type="EMBL" id="EOD00028.1"/>
    </source>
</evidence>
<dbReference type="InterPro" id="IPR038763">
    <property type="entry name" value="DHH_sf"/>
</dbReference>
<dbReference type="PATRIC" id="fig|1304284.3.peg.1884"/>
<dbReference type="PANTHER" id="PTHR47618">
    <property type="entry name" value="BIFUNCTIONAL OLIGORIBONUCLEASE AND PAP PHOSPHATASE NRNA"/>
    <property type="match status" value="1"/>
</dbReference>
<keyword evidence="7" id="KW-0479">Metal-binding</keyword>
<feature type="binding site" evidence="7">
    <location>
        <position position="429"/>
    </location>
    <ligand>
        <name>Mn(2+)</name>
        <dbReference type="ChEBI" id="CHEBI:29035"/>
        <label>1</label>
    </ligand>
</feature>
<feature type="binding site" evidence="7">
    <location>
        <position position="453"/>
    </location>
    <ligand>
        <name>Mn(2+)</name>
        <dbReference type="ChEBI" id="CHEBI:29035"/>
        <label>2</label>
    </ligand>
</feature>
<evidence type="ECO:0000256" key="7">
    <source>
        <dbReference type="PIRSR" id="PIRSR026583-50"/>
    </source>
</evidence>
<dbReference type="Gene3D" id="3.30.450.20">
    <property type="entry name" value="PAS domain"/>
    <property type="match status" value="1"/>
</dbReference>
<dbReference type="EMBL" id="ARZA01000211">
    <property type="protein sequence ID" value="EOD00028.1"/>
    <property type="molecule type" value="Genomic_DNA"/>
</dbReference>
<feature type="binding site" evidence="7">
    <location>
        <position position="361"/>
    </location>
    <ligand>
        <name>Mn(2+)</name>
        <dbReference type="ChEBI" id="CHEBI:29035"/>
        <label>2</label>
    </ligand>
</feature>
<comment type="catalytic activity">
    <reaction evidence="6">
        <text>3',3'-c-di-AMP + H2O = 5'-O-phosphonoadenylyl-(3'-&gt;5')-adenosine + H(+)</text>
        <dbReference type="Rhea" id="RHEA:54420"/>
        <dbReference type="ChEBI" id="CHEBI:15377"/>
        <dbReference type="ChEBI" id="CHEBI:15378"/>
        <dbReference type="ChEBI" id="CHEBI:71500"/>
        <dbReference type="ChEBI" id="CHEBI:138171"/>
    </reaction>
</comment>
<dbReference type="InterPro" id="IPR003156">
    <property type="entry name" value="DHHA1_dom"/>
</dbReference>
<keyword evidence="11" id="KW-1185">Reference proteome</keyword>
<protein>
    <recommendedName>
        <fullName evidence="6">Cyclic-di-AMP phosphodiesterase</fullName>
        <ecNumber evidence="6">3.1.4.-</ecNumber>
    </recommendedName>
</protein>
<dbReference type="RefSeq" id="WP_006314889.1">
    <property type="nucleotide sequence ID" value="NZ_ARZA01000211.1"/>
</dbReference>
<feature type="binding site" evidence="7">
    <location>
        <position position="429"/>
    </location>
    <ligand>
        <name>Mn(2+)</name>
        <dbReference type="ChEBI" id="CHEBI:29035"/>
        <label>2</label>
    </ligand>
</feature>
<feature type="binding site" evidence="7">
    <location>
        <position position="508"/>
    </location>
    <ligand>
        <name>Mn(2+)</name>
        <dbReference type="ChEBI" id="CHEBI:29035"/>
        <label>2</label>
    </ligand>
</feature>
<comment type="cofactor">
    <cofactor evidence="7">
        <name>Mn(2+)</name>
        <dbReference type="ChEBI" id="CHEBI:29035"/>
    </cofactor>
    <text evidence="7">For phosphodiesterase activity, probably binds 2 Mn(2+) per subunit.</text>
</comment>
<dbReference type="GO" id="GO:0003676">
    <property type="term" value="F:nucleic acid binding"/>
    <property type="evidence" value="ECO:0007669"/>
    <property type="project" value="UniProtKB-UniRule"/>
</dbReference>
<dbReference type="Pfam" id="PF24898">
    <property type="entry name" value="GGDEF_GdpP"/>
    <property type="match status" value="1"/>
</dbReference>
<sequence>MNNKKIFKILIPDTKIYLWIIGILIGIIAVYEPAIALIGVVVLAYLIYYHWENVHLRKVEWTKYIEGLTQEFDSATKHAILNLPIPLVMIEVDGTISWYNPKFMEILDKKDILEKNISEIIPNFNIDEIMDKKQKMAIEVSIKNRNYKVLYNIVKKDKSNDYIIMLYWIDNTNFTVLKNKYNDEKINICLVQVDNYDEVINNIDESKRPVVLAEIDKKLNTLAARLSGFIVKYKSDSYIIVFENKYLENLEARKFDILDEIKDINVEGSLPVTLSIGVGVNGKTPAQLYDFAKGAKEIALGRGGDQAVVKKIDKLSFYGGKSKAVEKRTKVKARVIAHALRQFISQSERVFIMGHRVADMDSFGAAIGIYSVVKSLGKEGYIVLNKVSSSIKNAIEKIREEHPEYLEIIIDSEEALSKVDESSLCIVVDNHRPSFTEEPKLLDVIDKVILIDHHRRGAEFIEDPALVYLEPYASSTCELVTEILYYLGDKINIEKFEAEALLAGITVDTKNFTFKTGVRTFEAASFLRRSGADTTSVKQLFKDDLETFVAKADVIKKADVIEDKIAISTLDEEIENSVLVAAQSADELLNIKGITASFVLAVSGDIIHISGRSLGDINVQLILEALGGGGHLTTAGAQLEDVTLEEAKEQLIDAIKEYLKEGEE</sequence>
<feature type="binding site" evidence="7">
    <location>
        <position position="355"/>
    </location>
    <ligand>
        <name>Mn(2+)</name>
        <dbReference type="ChEBI" id="CHEBI:29035"/>
        <label>1</label>
    </ligand>
</feature>
<dbReference type="FunFam" id="3.90.1640.10:FF:000002">
    <property type="entry name" value="Cyclic-di-AMP phosphodiesterase"/>
    <property type="match status" value="1"/>
</dbReference>
<evidence type="ECO:0000256" key="5">
    <source>
        <dbReference type="ARBA" id="ARBA00023136"/>
    </source>
</evidence>
<dbReference type="InterPro" id="IPR049553">
    <property type="entry name" value="GdpP-like_PAS"/>
</dbReference>
<dbReference type="eggNOG" id="COG3887">
    <property type="taxonomic scope" value="Bacteria"/>
</dbReference>
<evidence type="ECO:0000256" key="4">
    <source>
        <dbReference type="ARBA" id="ARBA00022989"/>
    </source>
</evidence>
<evidence type="ECO:0000259" key="9">
    <source>
        <dbReference type="PROSITE" id="PS50887"/>
    </source>
</evidence>
<dbReference type="Pfam" id="PF02272">
    <property type="entry name" value="DHHA1"/>
    <property type="match status" value="1"/>
</dbReference>
<dbReference type="GO" id="GO:0106409">
    <property type="term" value="F:cyclic-di-AMP phosphodiesterase activity"/>
    <property type="evidence" value="ECO:0007669"/>
    <property type="project" value="RHEA"/>
</dbReference>
<keyword evidence="2 6" id="KW-1003">Cell membrane</keyword>
<dbReference type="InterPro" id="IPR014528">
    <property type="entry name" value="GdpP/PdeA"/>
</dbReference>
<dbReference type="PANTHER" id="PTHR47618:SF2">
    <property type="entry name" value="CYCLIC-DI-AMP PHOSPHODIESTERASE GDPP"/>
    <property type="match status" value="1"/>
</dbReference>
<comment type="subcellular location">
    <subcellularLocation>
        <location evidence="1">Cell membrane</location>
        <topology evidence="1">Multi-pass membrane protein</topology>
    </subcellularLocation>
</comment>
<dbReference type="STRING" id="1304284.L21TH_1917"/>
<evidence type="ECO:0000313" key="11">
    <source>
        <dbReference type="Proteomes" id="UP000013378"/>
    </source>
</evidence>
<dbReference type="InterPro" id="IPR051319">
    <property type="entry name" value="Oligoribo/pAp-PDE_c-di-AMP_PDE"/>
</dbReference>